<evidence type="ECO:0000256" key="5">
    <source>
        <dbReference type="ARBA" id="ARBA00023002"/>
    </source>
</evidence>
<dbReference type="Pfam" id="PF01314">
    <property type="entry name" value="AFOR_C"/>
    <property type="match status" value="1"/>
</dbReference>
<dbReference type="Proteomes" id="UP001349994">
    <property type="component" value="Unassembled WGS sequence"/>
</dbReference>
<dbReference type="Gene3D" id="1.10.569.10">
    <property type="entry name" value="Aldehyde Ferredoxin Oxidoreductase Protein, subunit A, domain 2"/>
    <property type="match status" value="1"/>
</dbReference>
<dbReference type="InterPro" id="IPR013983">
    <property type="entry name" value="Ald_Fedxn_OxRdtase_N"/>
</dbReference>
<dbReference type="Gene3D" id="1.10.599.10">
    <property type="entry name" value="Aldehyde Ferredoxin Oxidoreductase Protein, subunit A, domain 3"/>
    <property type="match status" value="1"/>
</dbReference>
<gene>
    <name evidence="10" type="ORF">VIN30_07920</name>
</gene>
<keyword evidence="5 10" id="KW-0560">Oxidoreductase</keyword>
<evidence type="ECO:0000313" key="11">
    <source>
        <dbReference type="Proteomes" id="UP001349994"/>
    </source>
</evidence>
<evidence type="ECO:0000256" key="1">
    <source>
        <dbReference type="ARBA" id="ARBA00001966"/>
    </source>
</evidence>
<comment type="cofactor">
    <cofactor evidence="1">
        <name>[4Fe-4S] cluster</name>
        <dbReference type="ChEBI" id="CHEBI:49883"/>
    </cofactor>
</comment>
<dbReference type="Pfam" id="PF02730">
    <property type="entry name" value="AFOR_N"/>
    <property type="match status" value="1"/>
</dbReference>
<evidence type="ECO:0000256" key="4">
    <source>
        <dbReference type="ARBA" id="ARBA00022723"/>
    </source>
</evidence>
<comment type="cofactor">
    <cofactor evidence="8">
        <name>tungstopterin</name>
        <dbReference type="ChEBI" id="CHEBI:30402"/>
    </cofactor>
</comment>
<dbReference type="RefSeq" id="WP_338210655.1">
    <property type="nucleotide sequence ID" value="NZ_JAYMFF010000014.1"/>
</dbReference>
<dbReference type="SUPFAM" id="SSF48310">
    <property type="entry name" value="Aldehyde ferredoxin oxidoreductase, C-terminal domains"/>
    <property type="match status" value="1"/>
</dbReference>
<dbReference type="InterPro" id="IPR036503">
    <property type="entry name" value="Ald_Fedxn_OxRdtase_N_sf"/>
</dbReference>
<dbReference type="PANTHER" id="PTHR30038">
    <property type="entry name" value="ALDEHYDE FERREDOXIN OXIDOREDUCTASE"/>
    <property type="match status" value="1"/>
</dbReference>
<evidence type="ECO:0000256" key="3">
    <source>
        <dbReference type="ARBA" id="ARBA00022485"/>
    </source>
</evidence>
<dbReference type="PANTHER" id="PTHR30038:SF0">
    <property type="entry name" value="TUNGSTEN-CONTAINING ALDEHYDE FERREDOXIN OXIDOREDUCTASE"/>
    <property type="match status" value="1"/>
</dbReference>
<keyword evidence="3" id="KW-0004">4Fe-4S</keyword>
<evidence type="ECO:0000256" key="8">
    <source>
        <dbReference type="ARBA" id="ARBA00049934"/>
    </source>
</evidence>
<dbReference type="InterPro" id="IPR036021">
    <property type="entry name" value="Tungsten_al_ferr_oxy-like_C"/>
</dbReference>
<reference evidence="10 11" key="1">
    <citation type="submission" date="2024-01" db="EMBL/GenBank/DDBJ databases">
        <title>novel species in genus Adlercreutzia.</title>
        <authorList>
            <person name="Liu X."/>
        </authorList>
    </citation>
    <scope>NUCLEOTIDE SEQUENCE [LARGE SCALE GENOMIC DNA]</scope>
    <source>
        <strain evidence="10 11">R7</strain>
    </source>
</reference>
<dbReference type="Gene3D" id="3.60.9.10">
    <property type="entry name" value="Aldehyde ferredoxin oxidoreductase, N-terminal domain"/>
    <property type="match status" value="1"/>
</dbReference>
<accession>A0ABU6IIX7</accession>
<sequence>MADSKLDPGKSYGWTGKILRVNLTDGTVSVTPTDPYKEYLGGMGIANKIMYDEVAPGTDPLSPENKVVFAVGPLTATGVPLAGRTTIASLSTYTKDHQVVDAHTGGMIGAAIKKAGWDAIIIEGASDTPVYLMIDDDDVQIKPADKYWGLGTRATTEALSRKEGTDFCVATIGPAGENLLPYACIINSRNHSAGAGTASVLGSKKLKALVVRGTQPIYVADPQAVADLSDYMLREIVGSNNNHVVPSTQQEWAEYFDKGSRWTAQKGLTWALAEGGPIETGEPKPGEINTVGYRCMKSFKDEGPEAEKYTIKMDGCHSCPIHCYSDMRVPASAANGGYEITGNTCVPNFPFTNYMIGILGDKTPVKAASEDALVWDQVTGSVMDDLGLWCNYGQIYRDIAHCYAAGVFERVLPAEEYAAFDWTKFQNNDPSIMAELLTKIAQNDSELAYVGYGPLVWTDRWDDAVWNDTVASCIINPRGWPVHHAHECFGQVGLLYNMVFNRDDMIHSAVNFQGCGLPFELKQQIAAEVWGDASAIDPDKNYTPMNEYKANFAWWSVVTDVLHDSLTLCNWVWPMTMSPTAARDYRGDLDLEAKFMKAVTGEDVTTEDLYKMGAKITTLQRANTARGMTDASGNMGTNDFRGVHDVVTEWPFTQDPDIPVFTEGTIKMDKDDFQTGLTMMYECFGWDPELGCPTAECLDYYEMGDVKEDLAALGLLPDA</sequence>
<dbReference type="SMART" id="SM00790">
    <property type="entry name" value="AFOR_N"/>
    <property type="match status" value="1"/>
</dbReference>
<keyword evidence="11" id="KW-1185">Reference proteome</keyword>
<evidence type="ECO:0000313" key="10">
    <source>
        <dbReference type="EMBL" id="MEC4176375.1"/>
    </source>
</evidence>
<proteinExistence type="inferred from homology"/>
<comment type="caution">
    <text evidence="10">The sequence shown here is derived from an EMBL/GenBank/DDBJ whole genome shotgun (WGS) entry which is preliminary data.</text>
</comment>
<evidence type="ECO:0000256" key="2">
    <source>
        <dbReference type="ARBA" id="ARBA00011032"/>
    </source>
</evidence>
<dbReference type="EC" id="1.2.7.5" evidence="10"/>
<dbReference type="InterPro" id="IPR001203">
    <property type="entry name" value="OxRdtase_Ald_Fedxn_C"/>
</dbReference>
<dbReference type="InterPro" id="IPR013985">
    <property type="entry name" value="Ald_Fedxn_OxRdtase_dom3"/>
</dbReference>
<dbReference type="NCBIfam" id="NF007354">
    <property type="entry name" value="PRK09849.1"/>
    <property type="match status" value="1"/>
</dbReference>
<comment type="similarity">
    <text evidence="2">Belongs to the AOR/FOR family.</text>
</comment>
<dbReference type="GO" id="GO:0033726">
    <property type="term" value="F:aldehyde ferredoxin oxidoreductase activity"/>
    <property type="evidence" value="ECO:0007669"/>
    <property type="project" value="UniProtKB-EC"/>
</dbReference>
<feature type="domain" description="Aldehyde ferredoxin oxidoreductase N-terminal" evidence="9">
    <location>
        <begin position="14"/>
        <end position="215"/>
    </location>
</feature>
<organism evidence="10 11">
    <name type="scientific">Adlercreutzia wanghongyangiae</name>
    <dbReference type="NCBI Taxonomy" id="3111451"/>
    <lineage>
        <taxon>Bacteria</taxon>
        <taxon>Bacillati</taxon>
        <taxon>Actinomycetota</taxon>
        <taxon>Coriobacteriia</taxon>
        <taxon>Eggerthellales</taxon>
        <taxon>Eggerthellaceae</taxon>
        <taxon>Adlercreutzia</taxon>
    </lineage>
</organism>
<dbReference type="EMBL" id="JAYMFF010000014">
    <property type="protein sequence ID" value="MEC4176375.1"/>
    <property type="molecule type" value="Genomic_DNA"/>
</dbReference>
<protein>
    <submittedName>
        <fullName evidence="10">Aldehyde ferredoxin oxidoreductase</fullName>
        <ecNumber evidence="10">1.2.7.5</ecNumber>
    </submittedName>
</protein>
<keyword evidence="4" id="KW-0479">Metal-binding</keyword>
<evidence type="ECO:0000259" key="9">
    <source>
        <dbReference type="SMART" id="SM00790"/>
    </source>
</evidence>
<dbReference type="SUPFAM" id="SSF56228">
    <property type="entry name" value="Aldehyde ferredoxin oxidoreductase, N-terminal domain"/>
    <property type="match status" value="1"/>
</dbReference>
<keyword evidence="6" id="KW-0408">Iron</keyword>
<keyword evidence="7" id="KW-0411">Iron-sulfur</keyword>
<name>A0ABU6IIX7_9ACTN</name>
<dbReference type="InterPro" id="IPR013984">
    <property type="entry name" value="Ald_Fedxn_OxRdtase_dom2"/>
</dbReference>
<evidence type="ECO:0000256" key="6">
    <source>
        <dbReference type="ARBA" id="ARBA00023004"/>
    </source>
</evidence>
<evidence type="ECO:0000256" key="7">
    <source>
        <dbReference type="ARBA" id="ARBA00023014"/>
    </source>
</evidence>
<dbReference type="InterPro" id="IPR051919">
    <property type="entry name" value="W-dependent_AOR"/>
</dbReference>